<dbReference type="RefSeq" id="WP_184573840.1">
    <property type="nucleotide sequence ID" value="NZ_JACHJL010000010.1"/>
</dbReference>
<dbReference type="InterPro" id="IPR002684">
    <property type="entry name" value="Biotin_synth/BioAB"/>
</dbReference>
<dbReference type="Gene3D" id="3.20.20.70">
    <property type="entry name" value="Aldolase class I"/>
    <property type="match status" value="1"/>
</dbReference>
<dbReference type="CDD" id="cd01335">
    <property type="entry name" value="Radical_SAM"/>
    <property type="match status" value="1"/>
</dbReference>
<evidence type="ECO:0000256" key="10">
    <source>
        <dbReference type="ARBA" id="ARBA00023004"/>
    </source>
</evidence>
<protein>
    <recommendedName>
        <fullName evidence="14 15">Biotin synthase</fullName>
        <ecNumber evidence="3 15">2.8.1.6</ecNumber>
    </recommendedName>
</protein>
<dbReference type="Pfam" id="PF04055">
    <property type="entry name" value="Radical_SAM"/>
    <property type="match status" value="1"/>
</dbReference>
<dbReference type="InterPro" id="IPR006638">
    <property type="entry name" value="Elp3/MiaA/NifB-like_rSAM"/>
</dbReference>
<dbReference type="SMART" id="SM00729">
    <property type="entry name" value="Elp3"/>
    <property type="match status" value="1"/>
</dbReference>
<dbReference type="AlphaFoldDB" id="A0A7W9UZK2"/>
<evidence type="ECO:0000256" key="5">
    <source>
        <dbReference type="ARBA" id="ARBA00022679"/>
    </source>
</evidence>
<comment type="catalytic activity">
    <reaction evidence="12 15">
        <text>(4R,5S)-dethiobiotin + (sulfur carrier)-SH + 2 reduced [2Fe-2S]-[ferredoxin] + 2 S-adenosyl-L-methionine = (sulfur carrier)-H + biotin + 2 5'-deoxyadenosine + 2 L-methionine + 2 oxidized [2Fe-2S]-[ferredoxin]</text>
        <dbReference type="Rhea" id="RHEA:22060"/>
        <dbReference type="Rhea" id="RHEA-COMP:10000"/>
        <dbReference type="Rhea" id="RHEA-COMP:10001"/>
        <dbReference type="Rhea" id="RHEA-COMP:14737"/>
        <dbReference type="Rhea" id="RHEA-COMP:14739"/>
        <dbReference type="ChEBI" id="CHEBI:17319"/>
        <dbReference type="ChEBI" id="CHEBI:29917"/>
        <dbReference type="ChEBI" id="CHEBI:33737"/>
        <dbReference type="ChEBI" id="CHEBI:33738"/>
        <dbReference type="ChEBI" id="CHEBI:57586"/>
        <dbReference type="ChEBI" id="CHEBI:57844"/>
        <dbReference type="ChEBI" id="CHEBI:59789"/>
        <dbReference type="ChEBI" id="CHEBI:64428"/>
        <dbReference type="ChEBI" id="CHEBI:149473"/>
        <dbReference type="EC" id="2.8.1.6"/>
    </reaction>
</comment>
<dbReference type="InterPro" id="IPR007197">
    <property type="entry name" value="rSAM"/>
</dbReference>
<dbReference type="GO" id="GO:0005506">
    <property type="term" value="F:iron ion binding"/>
    <property type="evidence" value="ECO:0007669"/>
    <property type="project" value="UniProtKB-UniRule"/>
</dbReference>
<gene>
    <name evidence="15" type="primary">bioB</name>
    <name evidence="18" type="ORF">FHS42_004192</name>
</gene>
<evidence type="ECO:0000256" key="8">
    <source>
        <dbReference type="ARBA" id="ARBA00022723"/>
    </source>
</evidence>
<comment type="function">
    <text evidence="13 15">Catalyzes the conversion of dethiobiotin (DTB) to biotin by the insertion of a sulfur atom into dethiobiotin via a radical-based mechanism.</text>
</comment>
<evidence type="ECO:0000256" key="2">
    <source>
        <dbReference type="ARBA" id="ARBA00011738"/>
    </source>
</evidence>
<keyword evidence="7 15" id="KW-0001">2Fe-2S</keyword>
<dbReference type="EMBL" id="JACHJL010000010">
    <property type="protein sequence ID" value="MBB5937113.1"/>
    <property type="molecule type" value="Genomic_DNA"/>
</dbReference>
<dbReference type="SMART" id="SM00876">
    <property type="entry name" value="BATS"/>
    <property type="match status" value="1"/>
</dbReference>
<dbReference type="InterPro" id="IPR013785">
    <property type="entry name" value="Aldolase_TIM"/>
</dbReference>
<name>A0A7W9UZK2_9ACTN</name>
<feature type="binding site" evidence="15">
    <location>
        <position position="72"/>
    </location>
    <ligand>
        <name>[4Fe-4S] cluster</name>
        <dbReference type="ChEBI" id="CHEBI:49883"/>
        <note>4Fe-4S-S-AdoMet</note>
    </ligand>
</feature>
<feature type="binding site" evidence="15">
    <location>
        <position position="65"/>
    </location>
    <ligand>
        <name>[4Fe-4S] cluster</name>
        <dbReference type="ChEBI" id="CHEBI:49883"/>
        <note>4Fe-4S-S-AdoMet</note>
    </ligand>
</feature>
<dbReference type="InterPro" id="IPR010722">
    <property type="entry name" value="BATS_dom"/>
</dbReference>
<evidence type="ECO:0000256" key="4">
    <source>
        <dbReference type="ARBA" id="ARBA00022485"/>
    </source>
</evidence>
<keyword evidence="8 15" id="KW-0479">Metal-binding</keyword>
<keyword evidence="9 15" id="KW-0093">Biotin biosynthesis</keyword>
<evidence type="ECO:0000256" key="7">
    <source>
        <dbReference type="ARBA" id="ARBA00022714"/>
    </source>
</evidence>
<keyword evidence="4 15" id="KW-0004">4Fe-4S</keyword>
<feature type="region of interest" description="Disordered" evidence="16">
    <location>
        <begin position="376"/>
        <end position="421"/>
    </location>
</feature>
<dbReference type="PROSITE" id="PS51918">
    <property type="entry name" value="RADICAL_SAM"/>
    <property type="match status" value="1"/>
</dbReference>
<feature type="binding site" evidence="15">
    <location>
        <position position="142"/>
    </location>
    <ligand>
        <name>[2Fe-2S] cluster</name>
        <dbReference type="ChEBI" id="CHEBI:190135"/>
    </ligand>
</feature>
<dbReference type="SUPFAM" id="SSF102114">
    <property type="entry name" value="Radical SAM enzymes"/>
    <property type="match status" value="1"/>
</dbReference>
<evidence type="ECO:0000256" key="3">
    <source>
        <dbReference type="ARBA" id="ARBA00012236"/>
    </source>
</evidence>
<evidence type="ECO:0000256" key="12">
    <source>
        <dbReference type="ARBA" id="ARBA00051157"/>
    </source>
</evidence>
<keyword evidence="6 15" id="KW-0949">S-adenosyl-L-methionine</keyword>
<evidence type="ECO:0000256" key="13">
    <source>
        <dbReference type="ARBA" id="ARBA00057568"/>
    </source>
</evidence>
<comment type="subunit">
    <text evidence="2 15">Homodimer.</text>
</comment>
<dbReference type="Pfam" id="PF06968">
    <property type="entry name" value="BATS"/>
    <property type="match status" value="1"/>
</dbReference>
<dbReference type="PANTHER" id="PTHR22976">
    <property type="entry name" value="BIOTIN SYNTHASE"/>
    <property type="match status" value="1"/>
</dbReference>
<comment type="cofactor">
    <cofactor evidence="15">
        <name>[4Fe-4S] cluster</name>
        <dbReference type="ChEBI" id="CHEBI:49883"/>
    </cofactor>
    <text evidence="15">Binds 1 [4Fe-4S] cluster. The cluster is coordinated with 3 cysteines and an exchangeable S-adenosyl-L-methionine.</text>
</comment>
<feature type="binding site" evidence="15">
    <location>
        <position position="109"/>
    </location>
    <ligand>
        <name>[2Fe-2S] cluster</name>
        <dbReference type="ChEBI" id="CHEBI:190135"/>
    </ligand>
</feature>
<evidence type="ECO:0000256" key="11">
    <source>
        <dbReference type="ARBA" id="ARBA00023014"/>
    </source>
</evidence>
<organism evidence="18 19">
    <name type="scientific">Streptomyces zagrosensis</name>
    <dbReference type="NCBI Taxonomy" id="1042984"/>
    <lineage>
        <taxon>Bacteria</taxon>
        <taxon>Bacillati</taxon>
        <taxon>Actinomycetota</taxon>
        <taxon>Actinomycetes</taxon>
        <taxon>Kitasatosporales</taxon>
        <taxon>Streptomycetaceae</taxon>
        <taxon>Streptomyces</taxon>
    </lineage>
</organism>
<dbReference type="GO" id="GO:0051539">
    <property type="term" value="F:4 iron, 4 sulfur cluster binding"/>
    <property type="evidence" value="ECO:0007669"/>
    <property type="project" value="UniProtKB-KW"/>
</dbReference>
<comment type="pathway">
    <text evidence="1 15">Cofactor biosynthesis; biotin biosynthesis; biotin from 7,8-diaminononanoate: step 2/2.</text>
</comment>
<dbReference type="Proteomes" id="UP000588098">
    <property type="component" value="Unassembled WGS sequence"/>
</dbReference>
<feature type="binding site" evidence="15">
    <location>
        <position position="202"/>
    </location>
    <ligand>
        <name>[2Fe-2S] cluster</name>
        <dbReference type="ChEBI" id="CHEBI:190135"/>
    </ligand>
</feature>
<evidence type="ECO:0000256" key="14">
    <source>
        <dbReference type="ARBA" id="ARBA00070199"/>
    </source>
</evidence>
<dbReference type="PANTHER" id="PTHR22976:SF2">
    <property type="entry name" value="BIOTIN SYNTHASE, MITOCHONDRIAL"/>
    <property type="match status" value="1"/>
</dbReference>
<evidence type="ECO:0000256" key="1">
    <source>
        <dbReference type="ARBA" id="ARBA00004942"/>
    </source>
</evidence>
<sequence length="421" mass="44042">MDLLKTLVDKGLRRELPTRDEALAVLATSDEELLDVVAAAGRVRRQWFGRRVKLNYLVNLKSGLCPEDCSYCSQRLGSKAEILKYTWLKPDEASQAAAAGVAGGAKRVCLVASGRGPTDRDVDRVSQTIAAIKEQNEGVEVCACLGLLSDGQATRLREAGADAYNHNLNTSEATYGAITSTHTYADRVETVQQAQAAGMSACSGLIAGMGESDADLIDVVFSLRELNPDSVPVNFLIPFEGTPLAKEWNLTPQRCLRILAMTRFVCPDVEVRLAGGREVHLRSMQPLALHLVNSIFLGDYLTSEGQAGQVDLAMIADAGFEVEGADTTTLPQHRADALAAAGGHGPLTGHDAPAAGSCGSHGGGGCGPCGDDTVRDGVAGDLAKDPQPATAVAAAAPSRPSHAGPVAVRRRGAGTDLPPNA</sequence>
<evidence type="ECO:0000313" key="18">
    <source>
        <dbReference type="EMBL" id="MBB5937113.1"/>
    </source>
</evidence>
<evidence type="ECO:0000259" key="17">
    <source>
        <dbReference type="PROSITE" id="PS51918"/>
    </source>
</evidence>
<evidence type="ECO:0000256" key="9">
    <source>
        <dbReference type="ARBA" id="ARBA00022756"/>
    </source>
</evidence>
<dbReference type="UniPathway" id="UPA00078">
    <property type="reaction ID" value="UER00162"/>
</dbReference>
<reference evidence="18 19" key="1">
    <citation type="submission" date="2020-08" db="EMBL/GenBank/DDBJ databases">
        <title>Genomic Encyclopedia of Type Strains, Phase III (KMG-III): the genomes of soil and plant-associated and newly described type strains.</title>
        <authorList>
            <person name="Whitman W."/>
        </authorList>
    </citation>
    <scope>NUCLEOTIDE SEQUENCE [LARGE SCALE GENOMIC DNA]</scope>
    <source>
        <strain evidence="18 19">CECT 8305</strain>
    </source>
</reference>
<dbReference type="HAMAP" id="MF_01694">
    <property type="entry name" value="BioB"/>
    <property type="match status" value="1"/>
</dbReference>
<feature type="compositionally biased region" description="Low complexity" evidence="16">
    <location>
        <begin position="385"/>
        <end position="405"/>
    </location>
</feature>
<feature type="binding site" evidence="15">
    <location>
        <position position="69"/>
    </location>
    <ligand>
        <name>[4Fe-4S] cluster</name>
        <dbReference type="ChEBI" id="CHEBI:49883"/>
        <note>4Fe-4S-S-AdoMet</note>
    </ligand>
</feature>
<keyword evidence="5 15" id="KW-0808">Transferase</keyword>
<accession>A0A7W9UZK2</accession>
<feature type="binding site" evidence="15">
    <location>
        <position position="272"/>
    </location>
    <ligand>
        <name>[2Fe-2S] cluster</name>
        <dbReference type="ChEBI" id="CHEBI:190135"/>
    </ligand>
</feature>
<evidence type="ECO:0000256" key="16">
    <source>
        <dbReference type="SAM" id="MobiDB-lite"/>
    </source>
</evidence>
<feature type="domain" description="Radical SAM core" evidence="17">
    <location>
        <begin position="47"/>
        <end position="277"/>
    </location>
</feature>
<dbReference type="SFLD" id="SFLDG01278">
    <property type="entry name" value="biotin_synthase_like"/>
    <property type="match status" value="1"/>
</dbReference>
<proteinExistence type="inferred from homology"/>
<comment type="caution">
    <text evidence="18">The sequence shown here is derived from an EMBL/GenBank/DDBJ whole genome shotgun (WGS) entry which is preliminary data.</text>
</comment>
<keyword evidence="11 15" id="KW-0411">Iron-sulfur</keyword>
<keyword evidence="10 15" id="KW-0408">Iron</keyword>
<dbReference type="FunFam" id="3.20.20.70:FF:000026">
    <property type="entry name" value="Biotin synthase"/>
    <property type="match status" value="1"/>
</dbReference>
<dbReference type="EC" id="2.8.1.6" evidence="3 15"/>
<dbReference type="NCBIfam" id="TIGR00433">
    <property type="entry name" value="bioB"/>
    <property type="match status" value="1"/>
</dbReference>
<dbReference type="GO" id="GO:0004076">
    <property type="term" value="F:biotin synthase activity"/>
    <property type="evidence" value="ECO:0007669"/>
    <property type="project" value="UniProtKB-UniRule"/>
</dbReference>
<dbReference type="SFLD" id="SFLDG01060">
    <property type="entry name" value="BATS_domain_containing"/>
    <property type="match status" value="1"/>
</dbReference>
<evidence type="ECO:0000313" key="19">
    <source>
        <dbReference type="Proteomes" id="UP000588098"/>
    </source>
</evidence>
<evidence type="ECO:0000256" key="6">
    <source>
        <dbReference type="ARBA" id="ARBA00022691"/>
    </source>
</evidence>
<comment type="cofactor">
    <cofactor evidence="15">
        <name>[2Fe-2S] cluster</name>
        <dbReference type="ChEBI" id="CHEBI:190135"/>
    </cofactor>
    <text evidence="15">Binds 1 [2Fe-2S] cluster. The cluster is coordinated with 3 cysteines and 1 arginine.</text>
</comment>
<evidence type="ECO:0000256" key="15">
    <source>
        <dbReference type="HAMAP-Rule" id="MF_01694"/>
    </source>
</evidence>
<comment type="similarity">
    <text evidence="15">Belongs to the radical SAM superfamily. Biotin synthase family.</text>
</comment>
<dbReference type="InterPro" id="IPR058240">
    <property type="entry name" value="rSAM_sf"/>
</dbReference>
<dbReference type="GO" id="GO:0051537">
    <property type="term" value="F:2 iron, 2 sulfur cluster binding"/>
    <property type="evidence" value="ECO:0007669"/>
    <property type="project" value="UniProtKB-KW"/>
</dbReference>
<keyword evidence="19" id="KW-1185">Reference proteome</keyword>
<dbReference type="SFLD" id="SFLDS00029">
    <property type="entry name" value="Radical_SAM"/>
    <property type="match status" value="1"/>
</dbReference>
<dbReference type="GO" id="GO:0009102">
    <property type="term" value="P:biotin biosynthetic process"/>
    <property type="evidence" value="ECO:0007669"/>
    <property type="project" value="UniProtKB-UniRule"/>
</dbReference>